<dbReference type="InParanoid" id="T1EL29"/>
<dbReference type="PANTHER" id="PTHR45749">
    <property type="match status" value="1"/>
</dbReference>
<protein>
    <submittedName>
        <fullName evidence="1 2">Uncharacterized protein</fullName>
    </submittedName>
</protein>
<dbReference type="HOGENOM" id="CLU_006175_9_3_1"/>
<dbReference type="EMBL" id="AMQM01006094">
    <property type="status" value="NOT_ANNOTATED_CDS"/>
    <property type="molecule type" value="Genomic_DNA"/>
</dbReference>
<accession>T1EL29</accession>
<dbReference type="EMBL" id="KB097269">
    <property type="protein sequence ID" value="ESN97895.1"/>
    <property type="molecule type" value="Genomic_DNA"/>
</dbReference>
<organism evidence="2 3">
    <name type="scientific">Helobdella robusta</name>
    <name type="common">Californian leech</name>
    <dbReference type="NCBI Taxonomy" id="6412"/>
    <lineage>
        <taxon>Eukaryota</taxon>
        <taxon>Metazoa</taxon>
        <taxon>Spiralia</taxon>
        <taxon>Lophotrochozoa</taxon>
        <taxon>Annelida</taxon>
        <taxon>Clitellata</taxon>
        <taxon>Hirudinea</taxon>
        <taxon>Rhynchobdellida</taxon>
        <taxon>Glossiphoniidae</taxon>
        <taxon>Helobdella</taxon>
    </lineage>
</organism>
<dbReference type="RefSeq" id="XP_009023970.1">
    <property type="nucleotide sequence ID" value="XM_009025722.1"/>
</dbReference>
<dbReference type="EnsemblMetazoa" id="HelroT153304">
    <property type="protein sequence ID" value="HelroP153304"/>
    <property type="gene ID" value="HelroG153304"/>
</dbReference>
<gene>
    <name evidence="2" type="primary">20197279</name>
    <name evidence="1" type="ORF">HELRODRAFT_153304</name>
</gene>
<sequence length="70" mass="7937">YRNLLMLYRIFASPALSSTSAERALSKLKIIKNRLRSTMADDYLSALMIIAAEKDILQTFTDDQIITQIA</sequence>
<name>T1EL29_HELRO</name>
<dbReference type="CTD" id="20197279"/>
<dbReference type="AlphaFoldDB" id="T1EL29"/>
<reference evidence="1 3" key="2">
    <citation type="journal article" date="2013" name="Nature">
        <title>Insights into bilaterian evolution from three spiralian genomes.</title>
        <authorList>
            <person name="Simakov O."/>
            <person name="Marletaz F."/>
            <person name="Cho S.J."/>
            <person name="Edsinger-Gonzales E."/>
            <person name="Havlak P."/>
            <person name="Hellsten U."/>
            <person name="Kuo D.H."/>
            <person name="Larsson T."/>
            <person name="Lv J."/>
            <person name="Arendt D."/>
            <person name="Savage R."/>
            <person name="Osoegawa K."/>
            <person name="de Jong P."/>
            <person name="Grimwood J."/>
            <person name="Chapman J.A."/>
            <person name="Shapiro H."/>
            <person name="Aerts A."/>
            <person name="Otillar R.P."/>
            <person name="Terry A.Y."/>
            <person name="Boore J.L."/>
            <person name="Grigoriev I.V."/>
            <person name="Lindberg D.R."/>
            <person name="Seaver E.C."/>
            <person name="Weisblat D.A."/>
            <person name="Putnam N.H."/>
            <person name="Rokhsar D.S."/>
        </authorList>
    </citation>
    <scope>NUCLEOTIDE SEQUENCE</scope>
</reference>
<evidence type="ECO:0000313" key="2">
    <source>
        <dbReference type="EnsemblMetazoa" id="HelroP153304"/>
    </source>
</evidence>
<keyword evidence="3" id="KW-1185">Reference proteome</keyword>
<reference evidence="3" key="1">
    <citation type="submission" date="2012-12" db="EMBL/GenBank/DDBJ databases">
        <authorList>
            <person name="Hellsten U."/>
            <person name="Grimwood J."/>
            <person name="Chapman J.A."/>
            <person name="Shapiro H."/>
            <person name="Aerts A."/>
            <person name="Otillar R.P."/>
            <person name="Terry A.Y."/>
            <person name="Boore J.L."/>
            <person name="Simakov O."/>
            <person name="Marletaz F."/>
            <person name="Cho S.-J."/>
            <person name="Edsinger-Gonzales E."/>
            <person name="Havlak P."/>
            <person name="Kuo D.-H."/>
            <person name="Larsson T."/>
            <person name="Lv J."/>
            <person name="Arendt D."/>
            <person name="Savage R."/>
            <person name="Osoegawa K."/>
            <person name="de Jong P."/>
            <person name="Lindberg D.R."/>
            <person name="Seaver E.C."/>
            <person name="Weisblat D.A."/>
            <person name="Putnam N.H."/>
            <person name="Grigoriev I.V."/>
            <person name="Rokhsar D.S."/>
        </authorList>
    </citation>
    <scope>NUCLEOTIDE SEQUENCE</scope>
</reference>
<dbReference type="PANTHER" id="PTHR45749:SF21">
    <property type="entry name" value="DUF4371 DOMAIN-CONTAINING PROTEIN"/>
    <property type="match status" value="1"/>
</dbReference>
<proteinExistence type="predicted"/>
<evidence type="ECO:0000313" key="1">
    <source>
        <dbReference type="EMBL" id="ESN97895.1"/>
    </source>
</evidence>
<dbReference type="Proteomes" id="UP000015101">
    <property type="component" value="Unassembled WGS sequence"/>
</dbReference>
<dbReference type="KEGG" id="hro:HELRODRAFT_153304"/>
<dbReference type="OrthoDB" id="10037933at2759"/>
<dbReference type="GeneID" id="20197279"/>
<evidence type="ECO:0000313" key="3">
    <source>
        <dbReference type="Proteomes" id="UP000015101"/>
    </source>
</evidence>
<reference evidence="2" key="3">
    <citation type="submission" date="2015-06" db="UniProtKB">
        <authorList>
            <consortium name="EnsemblMetazoa"/>
        </authorList>
    </citation>
    <scope>IDENTIFICATION</scope>
</reference>